<keyword evidence="3" id="KW-1185">Reference proteome</keyword>
<protein>
    <submittedName>
        <fullName evidence="2">Uncharacterized protein</fullName>
    </submittedName>
</protein>
<dbReference type="AlphaFoldDB" id="A0A166DK03"/>
<dbReference type="EMBL" id="KV417612">
    <property type="protein sequence ID" value="KZP14799.1"/>
    <property type="molecule type" value="Genomic_DNA"/>
</dbReference>
<evidence type="ECO:0000313" key="2">
    <source>
        <dbReference type="EMBL" id="KZP14799.1"/>
    </source>
</evidence>
<feature type="region of interest" description="Disordered" evidence="1">
    <location>
        <begin position="92"/>
        <end position="112"/>
    </location>
</feature>
<name>A0A166DK03_9AGAM</name>
<proteinExistence type="predicted"/>
<reference evidence="2 3" key="1">
    <citation type="journal article" date="2016" name="Mol. Biol. Evol.">
        <title>Comparative Genomics of Early-Diverging Mushroom-Forming Fungi Provides Insights into the Origins of Lignocellulose Decay Capabilities.</title>
        <authorList>
            <person name="Nagy L.G."/>
            <person name="Riley R."/>
            <person name="Tritt A."/>
            <person name="Adam C."/>
            <person name="Daum C."/>
            <person name="Floudas D."/>
            <person name="Sun H."/>
            <person name="Yadav J.S."/>
            <person name="Pangilinan J."/>
            <person name="Larsson K.H."/>
            <person name="Matsuura K."/>
            <person name="Barry K."/>
            <person name="Labutti K."/>
            <person name="Kuo R."/>
            <person name="Ohm R.A."/>
            <person name="Bhattacharya S.S."/>
            <person name="Shirouzu T."/>
            <person name="Yoshinaga Y."/>
            <person name="Martin F.M."/>
            <person name="Grigoriev I.V."/>
            <person name="Hibbett D.S."/>
        </authorList>
    </citation>
    <scope>NUCLEOTIDE SEQUENCE [LARGE SCALE GENOMIC DNA]</scope>
    <source>
        <strain evidence="2 3">CBS 109695</strain>
    </source>
</reference>
<sequence>MLGARKRVHFLLATHHTNQNGPHTFRDLDQISESGLACEIVTVMTIRERRGKRLTSRMIPMPNFSPLLEHIMRYAQEHPHIEPAIALTWSLSPQTRPSTSPPPLPSAAPSAR</sequence>
<evidence type="ECO:0000313" key="3">
    <source>
        <dbReference type="Proteomes" id="UP000076532"/>
    </source>
</evidence>
<evidence type="ECO:0000256" key="1">
    <source>
        <dbReference type="SAM" id="MobiDB-lite"/>
    </source>
</evidence>
<organism evidence="2 3">
    <name type="scientific">Athelia psychrophila</name>
    <dbReference type="NCBI Taxonomy" id="1759441"/>
    <lineage>
        <taxon>Eukaryota</taxon>
        <taxon>Fungi</taxon>
        <taxon>Dikarya</taxon>
        <taxon>Basidiomycota</taxon>
        <taxon>Agaricomycotina</taxon>
        <taxon>Agaricomycetes</taxon>
        <taxon>Agaricomycetidae</taxon>
        <taxon>Atheliales</taxon>
        <taxon>Atheliaceae</taxon>
        <taxon>Athelia</taxon>
    </lineage>
</organism>
<gene>
    <name evidence="2" type="ORF">FIBSPDRAFT_867932</name>
</gene>
<dbReference type="Proteomes" id="UP000076532">
    <property type="component" value="Unassembled WGS sequence"/>
</dbReference>
<accession>A0A166DK03</accession>